<keyword evidence="1" id="KW-1133">Transmembrane helix</keyword>
<feature type="transmembrane region" description="Helical" evidence="1">
    <location>
        <begin position="223"/>
        <end position="245"/>
    </location>
</feature>
<dbReference type="PANTHER" id="PTHR38454">
    <property type="entry name" value="INTEGRAL MEMBRANE PROTEIN-RELATED"/>
    <property type="match status" value="1"/>
</dbReference>
<feature type="transmembrane region" description="Helical" evidence="1">
    <location>
        <begin position="132"/>
        <end position="158"/>
    </location>
</feature>
<evidence type="ECO:0000313" key="3">
    <source>
        <dbReference type="Proteomes" id="UP000177159"/>
    </source>
</evidence>
<feature type="transmembrane region" description="Helical" evidence="1">
    <location>
        <begin position="10"/>
        <end position="29"/>
    </location>
</feature>
<dbReference type="Proteomes" id="UP000177159">
    <property type="component" value="Unassembled WGS sequence"/>
</dbReference>
<dbReference type="EMBL" id="MFZM01000030">
    <property type="protein sequence ID" value="OGK22929.1"/>
    <property type="molecule type" value="Genomic_DNA"/>
</dbReference>
<sequence length="742" mass="85318">MKNEVSFKDIFYIVILSLLVLIFFSRLFYPTPSVFVTPEFTRGDITHFYLPIKKSLSESLRNGNLPLWEKNIGTGFPLLAESQVSPFFVPNAILFLLLPYWTAFNVSFIVSFLIAAVGMYSYMRVRNHSREAAFLASFSFSFSGFFITQLSHLNIVQASAFLPWIMLIYEKYSRSNGIRYILIFSLVLSQQIFAGHIQITFIILVGLYYMVLSQNALSLKQRLRQASILAIGIILSLFLTLVQIVPTKELVDLSVRSGGLTPKGATFFSFSYRHLLTFIDPFILGKISDATYTEYRLDPGNLFWENSGYFGLIPLLLVLLAILYKRKSVIKQSVVGCGIALLLALGKYSPIYFLFSIPPLTFFRVPSRFLLLAVFFSTILVGHGFDILTKSLKKQTLRQFIITSTLILSVLHVFVLWYDYHPTISTRTWIEQPELVKFIKSREIQGRTYSSFVSRYWREQFITQGWKNNVDFYNFARNELSPNINLMWDIPHFQLYGGNVWIRRYVEYDTILSTALFGLTSKIESEHETAQKLLNVSSIQYIISDSKSNFSEPLRRVKVITDASGQYSYSLFENTSVLPRARMVYDFRIAKTLEELSDIFLSSDYNPREEVILEENIDIRESDIQIKPRFNVQTLTDENMKLRLSVSTNQNGILVLADSYYPGWKAYIDGRNATIYPANLNQRAILINKGNHQVTFSYEPSWLKPSIIISVLAHIIILSTMFLLLLSSSRTFFSTSRPLARL</sequence>
<reference evidence="2 3" key="1">
    <citation type="journal article" date="2016" name="Nat. Commun.">
        <title>Thousands of microbial genomes shed light on interconnected biogeochemical processes in an aquifer system.</title>
        <authorList>
            <person name="Anantharaman K."/>
            <person name="Brown C.T."/>
            <person name="Hug L.A."/>
            <person name="Sharon I."/>
            <person name="Castelle C.J."/>
            <person name="Probst A.J."/>
            <person name="Thomas B.C."/>
            <person name="Singh A."/>
            <person name="Wilkins M.J."/>
            <person name="Karaoz U."/>
            <person name="Brodie E.L."/>
            <person name="Williams K.H."/>
            <person name="Hubbard S.S."/>
            <person name="Banfield J.F."/>
        </authorList>
    </citation>
    <scope>NUCLEOTIDE SEQUENCE [LARGE SCALE GENOMIC DNA]</scope>
</reference>
<organism evidence="2 3">
    <name type="scientific">Candidatus Roizmanbacteria bacterium RIFCSPHIGHO2_02_FULL_37_24</name>
    <dbReference type="NCBI Taxonomy" id="1802037"/>
    <lineage>
        <taxon>Bacteria</taxon>
        <taxon>Candidatus Roizmaniibacteriota</taxon>
    </lineage>
</organism>
<keyword evidence="1" id="KW-0812">Transmembrane</keyword>
<feature type="transmembrane region" description="Helical" evidence="1">
    <location>
        <begin position="92"/>
        <end position="120"/>
    </location>
</feature>
<gene>
    <name evidence="2" type="ORF">A3C24_03655</name>
</gene>
<keyword evidence="1" id="KW-0472">Membrane</keyword>
<protein>
    <recommendedName>
        <fullName evidence="4">Membrane protein 6-pyruvoyl-tetrahydropterin synthase-related domain-containing protein</fullName>
    </recommendedName>
</protein>
<evidence type="ECO:0000256" key="1">
    <source>
        <dbReference type="SAM" id="Phobius"/>
    </source>
</evidence>
<feature type="transmembrane region" description="Helical" evidence="1">
    <location>
        <begin position="369"/>
        <end position="388"/>
    </location>
</feature>
<dbReference type="InterPro" id="IPR018580">
    <property type="entry name" value="Uncharacterised_YfhO"/>
</dbReference>
<name>A0A1F7GV56_9BACT</name>
<dbReference type="Pfam" id="PF09586">
    <property type="entry name" value="YfhO"/>
    <property type="match status" value="2"/>
</dbReference>
<proteinExistence type="predicted"/>
<dbReference type="PANTHER" id="PTHR38454:SF1">
    <property type="entry name" value="INTEGRAL MEMBRANE PROTEIN"/>
    <property type="match status" value="1"/>
</dbReference>
<feature type="transmembrane region" description="Helical" evidence="1">
    <location>
        <begin position="336"/>
        <end position="357"/>
    </location>
</feature>
<feature type="transmembrane region" description="Helical" evidence="1">
    <location>
        <begin position="707"/>
        <end position="727"/>
    </location>
</feature>
<feature type="transmembrane region" description="Helical" evidence="1">
    <location>
        <begin position="400"/>
        <end position="418"/>
    </location>
</feature>
<dbReference type="AlphaFoldDB" id="A0A1F7GV56"/>
<accession>A0A1F7GV56</accession>
<feature type="transmembrane region" description="Helical" evidence="1">
    <location>
        <begin position="307"/>
        <end position="324"/>
    </location>
</feature>
<comment type="caution">
    <text evidence="2">The sequence shown here is derived from an EMBL/GenBank/DDBJ whole genome shotgun (WGS) entry which is preliminary data.</text>
</comment>
<evidence type="ECO:0000313" key="2">
    <source>
        <dbReference type="EMBL" id="OGK22929.1"/>
    </source>
</evidence>
<evidence type="ECO:0008006" key="4">
    <source>
        <dbReference type="Google" id="ProtNLM"/>
    </source>
</evidence>
<feature type="transmembrane region" description="Helical" evidence="1">
    <location>
        <begin position="178"/>
        <end position="211"/>
    </location>
</feature>